<dbReference type="InterPro" id="IPR015919">
    <property type="entry name" value="Cadherin-like_sf"/>
</dbReference>
<feature type="domain" description="Cadherin" evidence="3">
    <location>
        <begin position="954"/>
        <end position="1065"/>
    </location>
</feature>
<dbReference type="PROSITE" id="PS50268">
    <property type="entry name" value="CADHERIN_2"/>
    <property type="match status" value="1"/>
</dbReference>
<dbReference type="GO" id="GO:0016020">
    <property type="term" value="C:membrane"/>
    <property type="evidence" value="ECO:0007669"/>
    <property type="project" value="InterPro"/>
</dbReference>
<dbReference type="Gene3D" id="2.60.40.60">
    <property type="entry name" value="Cadherins"/>
    <property type="match status" value="1"/>
</dbReference>
<keyword evidence="1" id="KW-0106">Calcium</keyword>
<dbReference type="AlphaFoldDB" id="A0A0M3KA32"/>
<feature type="region of interest" description="Disordered" evidence="2">
    <location>
        <begin position="812"/>
        <end position="857"/>
    </location>
</feature>
<accession>A0A0M3KA32</accession>
<evidence type="ECO:0000256" key="2">
    <source>
        <dbReference type="SAM" id="MobiDB-lite"/>
    </source>
</evidence>
<evidence type="ECO:0000259" key="3">
    <source>
        <dbReference type="PROSITE" id="PS50268"/>
    </source>
</evidence>
<feature type="compositionally biased region" description="Polar residues" evidence="2">
    <location>
        <begin position="569"/>
        <end position="589"/>
    </location>
</feature>
<feature type="region of interest" description="Disordered" evidence="2">
    <location>
        <begin position="746"/>
        <end position="768"/>
    </location>
</feature>
<feature type="region of interest" description="Disordered" evidence="2">
    <location>
        <begin position="623"/>
        <end position="646"/>
    </location>
</feature>
<dbReference type="Proteomes" id="UP000267096">
    <property type="component" value="Unassembled WGS sequence"/>
</dbReference>
<dbReference type="CDD" id="cd11304">
    <property type="entry name" value="Cadherin_repeat"/>
    <property type="match status" value="1"/>
</dbReference>
<dbReference type="WBParaSite" id="ASIM_0001782801-mRNA-1">
    <property type="protein sequence ID" value="ASIM_0001782801-mRNA-1"/>
    <property type="gene ID" value="ASIM_0001782801"/>
</dbReference>
<dbReference type="GO" id="GO:0007156">
    <property type="term" value="P:homophilic cell adhesion via plasma membrane adhesion molecules"/>
    <property type="evidence" value="ECO:0007669"/>
    <property type="project" value="InterPro"/>
</dbReference>
<feature type="region of interest" description="Disordered" evidence="2">
    <location>
        <begin position="548"/>
        <end position="589"/>
    </location>
</feature>
<organism evidence="6">
    <name type="scientific">Anisakis simplex</name>
    <name type="common">Herring worm</name>
    <dbReference type="NCBI Taxonomy" id="6269"/>
    <lineage>
        <taxon>Eukaryota</taxon>
        <taxon>Metazoa</taxon>
        <taxon>Ecdysozoa</taxon>
        <taxon>Nematoda</taxon>
        <taxon>Chromadorea</taxon>
        <taxon>Rhabditida</taxon>
        <taxon>Spirurina</taxon>
        <taxon>Ascaridomorpha</taxon>
        <taxon>Ascaridoidea</taxon>
        <taxon>Anisakidae</taxon>
        <taxon>Anisakis</taxon>
        <taxon>Anisakis simplex complex</taxon>
    </lineage>
</organism>
<sequence length="1111" mass="122281">MEQQLSAVTSMEDDLPSMGQGNRPQGKENPPESNFLSAERQLDGSIETIEKTEEEQQIPTNDADINATIAFSDDTRDLKRNDSKMSDTNDEKHLLATATTTVVNDLQIRDEIDWSDAEIFDRPITIGSDTKFGDEVLSVKAKNSHGNVLEFVCYRPDLVYCLTDFITPGNYQLRVVYSSEQNPKDFHLPFAVIIQQHRNDSTIMENIYENKNFTIEFVVSNETNSLENDDNQQQHEHEISTLEIPTEQDASSESTLKHFSSITTVTSESSDEGMKTSTATASSLAIAEPSEQIADLFAIDDKIRSESVPSSTTESSPNASEAIVNSSDAGNVEVEILSLEPKFGSIHLESSTSEKDNSAALYRNKNASDVRKASTIDVVVTTFPSDVVTDESSNWTTVSTARTTPRVTVANIMVNLNSSLENTPNFEFLPHFEHSTYEIVIPEGKTQEEQFLAVVFFIGRLGTSAPSFEIMFDRLKWFKIGDIMTKQESNHLISAVKIMLRADVDVDKSKTSNGFYKFSIKGKQAEFISMANVKIEIMTVKVKLTTLSPPRSSPSMVKNDSSSEKDLAASTQPTWSSSEADFNTDTTKSNDMNDSVVDITTRMTTQTDYSIVTTTEGMLTSDKEMSTTDKMESGEHSQSSSSVPALATTTGFPSAATAPVRVSSVFGANESPEIGSSETERNDIENEVENFDSEVGRVSSLVEEDESNNVMNATAEVITEIASGSKGPYSVDETEGMLPTTEKHLNFESSSSDESNNKSVGAKSDENVNSEWILNGNEDSSERMAEESLVNMNAEESMMTMTTTETLLTVEESEVGQNASSSRSPTAAAQGNDHQFEVDDHLTSVPTTTTNPEMSSSDMGGDLLTNANADDTIALSMGSINTDENIEGGAAEDFASKTTRNPRIEETSESGFVTTTTESLDSRLKTTESGLLLENLSRGQSRTYNTELKIEFRMPNKRELHISEGLRNGEIVPNFEILVTAKQMDPYDTIMLSVNSTAFEMRPNEMQPGKTVFLMVNDNTFLDYETAPNEFTIEISANMRTRPLISVSKRVIVVKEDVSDIPPKFLSTSYDFHVQESSITGQKVGQLEVEDLDETDRAKHSYKLIGPGSEL</sequence>
<proteinExistence type="predicted"/>
<feature type="region of interest" description="Disordered" evidence="2">
    <location>
        <begin position="305"/>
        <end position="326"/>
    </location>
</feature>
<gene>
    <name evidence="4" type="ORF">ASIM_LOCUS17231</name>
</gene>
<feature type="compositionally biased region" description="Low complexity" evidence="2">
    <location>
        <begin position="306"/>
        <end position="317"/>
    </location>
</feature>
<feature type="compositionally biased region" description="Low complexity" evidence="2">
    <location>
        <begin position="748"/>
        <end position="759"/>
    </location>
</feature>
<evidence type="ECO:0000256" key="1">
    <source>
        <dbReference type="PROSITE-ProRule" id="PRU00043"/>
    </source>
</evidence>
<name>A0A0M3KA32_ANISI</name>
<evidence type="ECO:0000313" key="6">
    <source>
        <dbReference type="WBParaSite" id="ASIM_0001782801-mRNA-1"/>
    </source>
</evidence>
<dbReference type="GO" id="GO:0005509">
    <property type="term" value="F:calcium ion binding"/>
    <property type="evidence" value="ECO:0007669"/>
    <property type="project" value="UniProtKB-UniRule"/>
</dbReference>
<evidence type="ECO:0000313" key="5">
    <source>
        <dbReference type="Proteomes" id="UP000267096"/>
    </source>
</evidence>
<feature type="compositionally biased region" description="Polar residues" evidence="2">
    <location>
        <begin position="844"/>
        <end position="857"/>
    </location>
</feature>
<protein>
    <submittedName>
        <fullName evidence="6">Cadherin domain-containing protein</fullName>
    </submittedName>
</protein>
<feature type="region of interest" description="Disordered" evidence="2">
    <location>
        <begin position="243"/>
        <end position="283"/>
    </location>
</feature>
<evidence type="ECO:0000313" key="4">
    <source>
        <dbReference type="EMBL" id="VDK59845.1"/>
    </source>
</evidence>
<reference evidence="6" key="1">
    <citation type="submission" date="2017-02" db="UniProtKB">
        <authorList>
            <consortium name="WormBaseParasite"/>
        </authorList>
    </citation>
    <scope>IDENTIFICATION</scope>
</reference>
<dbReference type="InterPro" id="IPR002126">
    <property type="entry name" value="Cadherin-like_dom"/>
</dbReference>
<dbReference type="SUPFAM" id="SSF49313">
    <property type="entry name" value="Cadherin-like"/>
    <property type="match status" value="1"/>
</dbReference>
<keyword evidence="5" id="KW-1185">Reference proteome</keyword>
<feature type="region of interest" description="Disordered" evidence="2">
    <location>
        <begin position="1"/>
        <end position="37"/>
    </location>
</feature>
<feature type="compositionally biased region" description="Polar residues" evidence="2">
    <location>
        <begin position="248"/>
        <end position="268"/>
    </location>
</feature>
<feature type="compositionally biased region" description="Basic and acidic residues" evidence="2">
    <location>
        <begin position="623"/>
        <end position="635"/>
    </location>
</feature>
<feature type="compositionally biased region" description="Polar residues" evidence="2">
    <location>
        <begin position="816"/>
        <end position="833"/>
    </location>
</feature>
<reference evidence="4 5" key="2">
    <citation type="submission" date="2018-11" db="EMBL/GenBank/DDBJ databases">
        <authorList>
            <consortium name="Pathogen Informatics"/>
        </authorList>
    </citation>
    <scope>NUCLEOTIDE SEQUENCE [LARGE SCALE GENOMIC DNA]</scope>
</reference>
<dbReference type="OrthoDB" id="6252479at2759"/>
<dbReference type="EMBL" id="UYRR01033886">
    <property type="protein sequence ID" value="VDK59845.1"/>
    <property type="molecule type" value="Genomic_DNA"/>
</dbReference>